<name>A0A1Q5PRU8_9ACTO</name>
<dbReference type="STRING" id="156892.BM477_02540"/>
<dbReference type="EMBL" id="MPDM01000002">
    <property type="protein sequence ID" value="OKL50286.1"/>
    <property type="molecule type" value="Genomic_DNA"/>
</dbReference>
<proteinExistence type="inferred from homology"/>
<gene>
    <name evidence="6" type="ORF">BM477_02540</name>
</gene>
<evidence type="ECO:0000313" key="7">
    <source>
        <dbReference type="Proteomes" id="UP000186465"/>
    </source>
</evidence>
<evidence type="ECO:0000313" key="6">
    <source>
        <dbReference type="EMBL" id="OKL50286.1"/>
    </source>
</evidence>
<protein>
    <recommendedName>
        <fullName evidence="5">Solute-binding protein family 3/N-terminal domain-containing protein</fullName>
    </recommendedName>
</protein>
<evidence type="ECO:0000256" key="4">
    <source>
        <dbReference type="RuleBase" id="RU003744"/>
    </source>
</evidence>
<dbReference type="Proteomes" id="UP000186465">
    <property type="component" value="Unassembled WGS sequence"/>
</dbReference>
<dbReference type="Pfam" id="PF00497">
    <property type="entry name" value="SBP_bac_3"/>
    <property type="match status" value="1"/>
</dbReference>
<dbReference type="CDD" id="cd00996">
    <property type="entry name" value="PBP2_AatB_like"/>
    <property type="match status" value="1"/>
</dbReference>
<dbReference type="RefSeq" id="WP_075361111.1">
    <property type="nucleotide sequence ID" value="NZ_MPDM01000002.1"/>
</dbReference>
<comment type="similarity">
    <text evidence="2 4">Belongs to the bacterial solute-binding protein 3 family.</text>
</comment>
<keyword evidence="7" id="KW-1185">Reference proteome</keyword>
<evidence type="ECO:0000256" key="3">
    <source>
        <dbReference type="ARBA" id="ARBA00022729"/>
    </source>
</evidence>
<reference evidence="7" key="1">
    <citation type="submission" date="2016-11" db="EMBL/GenBank/DDBJ databases">
        <title>Actinomyces gypaetusis sp. nov. isolated from Gypaetus barbatus in Qinghai Tibet Plateau China.</title>
        <authorList>
            <person name="Meng X."/>
        </authorList>
    </citation>
    <scope>NUCLEOTIDE SEQUENCE [LARGE SCALE GENOMIC DNA]</scope>
    <source>
        <strain evidence="7">DSM 15383</strain>
    </source>
</reference>
<organism evidence="6 7">
    <name type="scientific">Boudabousia marimammalium</name>
    <dbReference type="NCBI Taxonomy" id="156892"/>
    <lineage>
        <taxon>Bacteria</taxon>
        <taxon>Bacillati</taxon>
        <taxon>Actinomycetota</taxon>
        <taxon>Actinomycetes</taxon>
        <taxon>Actinomycetales</taxon>
        <taxon>Actinomycetaceae</taxon>
        <taxon>Boudabousia</taxon>
    </lineage>
</organism>
<accession>A0A1Q5PRU8</accession>
<dbReference type="InterPro" id="IPR018313">
    <property type="entry name" value="SBP_3_CS"/>
</dbReference>
<dbReference type="SUPFAM" id="SSF53850">
    <property type="entry name" value="Periplasmic binding protein-like II"/>
    <property type="match status" value="1"/>
</dbReference>
<sequence length="283" mass="30206">MSPLARTASNRNLAGRGHKALAVFATAALALGFSACSPSENGTSPATMEPAVTSAMDKDEIIIGFDNTFVPMGFDEGGVTKGFDVDLATAAAEKLGKKFVFQNIDWNLKETELNSGKIDAIWNGYSYSDERAKKVAMTDPYMTNQQIIMVLADSPVKSKADLAGKTVAVQAGSTGADAVTKDADFQASLAGGQPAAYDTFDKALRDLEVGRADAVVGDSVLLNYYAKQKGLDKFTTLDENFGEESFVVAVRSNDTKFKDALNEFLQGAKSDGTIEKATNTWFK</sequence>
<dbReference type="PANTHER" id="PTHR35936:SF34">
    <property type="entry name" value="ABC TRANSPORTER EXTRACELLULAR-BINDING PROTEIN YCKB-RELATED"/>
    <property type="match status" value="1"/>
</dbReference>
<comment type="subcellular location">
    <subcellularLocation>
        <location evidence="1">Cell envelope</location>
    </subcellularLocation>
</comment>
<dbReference type="PANTHER" id="PTHR35936">
    <property type="entry name" value="MEMBRANE-BOUND LYTIC MUREIN TRANSGLYCOSYLASE F"/>
    <property type="match status" value="1"/>
</dbReference>
<dbReference type="OrthoDB" id="9807888at2"/>
<dbReference type="Gene3D" id="3.40.190.10">
    <property type="entry name" value="Periplasmic binding protein-like II"/>
    <property type="match status" value="2"/>
</dbReference>
<comment type="caution">
    <text evidence="6">The sequence shown here is derived from an EMBL/GenBank/DDBJ whole genome shotgun (WGS) entry which is preliminary data.</text>
</comment>
<dbReference type="GO" id="GO:0030313">
    <property type="term" value="C:cell envelope"/>
    <property type="evidence" value="ECO:0007669"/>
    <property type="project" value="UniProtKB-SubCell"/>
</dbReference>
<evidence type="ECO:0000256" key="1">
    <source>
        <dbReference type="ARBA" id="ARBA00004196"/>
    </source>
</evidence>
<dbReference type="SMART" id="SM00062">
    <property type="entry name" value="PBPb"/>
    <property type="match status" value="1"/>
</dbReference>
<evidence type="ECO:0000259" key="5">
    <source>
        <dbReference type="SMART" id="SM00062"/>
    </source>
</evidence>
<feature type="domain" description="Solute-binding protein family 3/N-terminal" evidence="5">
    <location>
        <begin position="60"/>
        <end position="283"/>
    </location>
</feature>
<dbReference type="PROSITE" id="PS01039">
    <property type="entry name" value="SBP_BACTERIAL_3"/>
    <property type="match status" value="1"/>
</dbReference>
<evidence type="ECO:0000256" key="2">
    <source>
        <dbReference type="ARBA" id="ARBA00010333"/>
    </source>
</evidence>
<dbReference type="AlphaFoldDB" id="A0A1Q5PRU8"/>
<dbReference type="InterPro" id="IPR001638">
    <property type="entry name" value="Solute-binding_3/MltF_N"/>
</dbReference>
<keyword evidence="3" id="KW-0732">Signal</keyword>